<evidence type="ECO:0000313" key="2">
    <source>
        <dbReference type="EMBL" id="ELY97090.1"/>
    </source>
</evidence>
<dbReference type="EMBL" id="AOIO01000049">
    <property type="protein sequence ID" value="ELY97090.1"/>
    <property type="molecule type" value="Genomic_DNA"/>
</dbReference>
<dbReference type="Proteomes" id="UP000011554">
    <property type="component" value="Unassembled WGS sequence"/>
</dbReference>
<dbReference type="RefSeq" id="WP_006111305.1">
    <property type="nucleotide sequence ID" value="NZ_AOIO01000049.1"/>
</dbReference>
<reference evidence="2 3" key="1">
    <citation type="journal article" date="2014" name="PLoS Genet.">
        <title>Phylogenetically driven sequencing of extremely halophilic archaea reveals strategies for static and dynamic osmo-response.</title>
        <authorList>
            <person name="Becker E.A."/>
            <person name="Seitzer P.M."/>
            <person name="Tritt A."/>
            <person name="Larsen D."/>
            <person name="Krusor M."/>
            <person name="Yao A.I."/>
            <person name="Wu D."/>
            <person name="Madern D."/>
            <person name="Eisen J.A."/>
            <person name="Darling A.E."/>
            <person name="Facciotti M.T."/>
        </authorList>
    </citation>
    <scope>NUCLEOTIDE SEQUENCE [LARGE SCALE GENOMIC DNA]</scope>
    <source>
        <strain evidence="2 3">DSM 12278</strain>
    </source>
</reference>
<evidence type="ECO:0000313" key="3">
    <source>
        <dbReference type="Proteomes" id="UP000011554"/>
    </source>
</evidence>
<dbReference type="AlphaFoldDB" id="M0AED0"/>
<proteinExistence type="predicted"/>
<organism evidence="2 3">
    <name type="scientific">Natrialba asiatica (strain ATCC 700177 / DSM 12278 / JCM 9576 / FERM P-10747 / NBRC 102637 / 172P1)</name>
    <dbReference type="NCBI Taxonomy" id="29540"/>
    <lineage>
        <taxon>Archaea</taxon>
        <taxon>Methanobacteriati</taxon>
        <taxon>Methanobacteriota</taxon>
        <taxon>Stenosarchaea group</taxon>
        <taxon>Halobacteria</taxon>
        <taxon>Halobacteriales</taxon>
        <taxon>Natrialbaceae</taxon>
        <taxon>Natrialba</taxon>
    </lineage>
</organism>
<dbReference type="PATRIC" id="fig|29540.5.peg.4226"/>
<dbReference type="OrthoDB" id="205032at2157"/>
<comment type="caution">
    <text evidence="2">The sequence shown here is derived from an EMBL/GenBank/DDBJ whole genome shotgun (WGS) entry which is preliminary data.</text>
</comment>
<sequence>MSVRNPSKETMATRNPTQTTSGTAQQTLAAYTPDKTEVILASYRDGDRLDRIAAAVDADSRTVARELRHADMLAPWDDPRTLAHLYHDYDHTLQDLADTFPDGPGSEMMRRRMERYGIERDNETLSQLLQAANPDDVGDPLPDAFAEGSRGERA</sequence>
<protein>
    <submittedName>
        <fullName evidence="2">Uncharacterized protein</fullName>
    </submittedName>
</protein>
<gene>
    <name evidence="2" type="ORF">C481_20906</name>
</gene>
<evidence type="ECO:0000256" key="1">
    <source>
        <dbReference type="SAM" id="MobiDB-lite"/>
    </source>
</evidence>
<keyword evidence="3" id="KW-1185">Reference proteome</keyword>
<feature type="region of interest" description="Disordered" evidence="1">
    <location>
        <begin position="131"/>
        <end position="154"/>
    </location>
</feature>
<feature type="region of interest" description="Disordered" evidence="1">
    <location>
        <begin position="1"/>
        <end position="26"/>
    </location>
</feature>
<accession>M0AED0</accession>
<name>M0AED0_NATA1</name>
<dbReference type="STRING" id="29540.C481_20906"/>